<dbReference type="OrthoDB" id="4762412at2"/>
<dbReference type="PANTHER" id="PTHR11575">
    <property type="entry name" value="5'-NUCLEOTIDASE-RELATED"/>
    <property type="match status" value="1"/>
</dbReference>
<evidence type="ECO:0000313" key="2">
    <source>
        <dbReference type="EMBL" id="RLZ08656.1"/>
    </source>
</evidence>
<evidence type="ECO:0000259" key="1">
    <source>
        <dbReference type="Pfam" id="PF02872"/>
    </source>
</evidence>
<dbReference type="InterPro" id="IPR008334">
    <property type="entry name" value="5'-Nucleotdase_C"/>
</dbReference>
<organism evidence="2 3">
    <name type="scientific">Faecalibacter macacae</name>
    <dbReference type="NCBI Taxonomy" id="1859289"/>
    <lineage>
        <taxon>Bacteria</taxon>
        <taxon>Pseudomonadati</taxon>
        <taxon>Bacteroidota</taxon>
        <taxon>Flavobacteriia</taxon>
        <taxon>Flavobacteriales</taxon>
        <taxon>Weeksellaceae</taxon>
        <taxon>Faecalibacter</taxon>
    </lineage>
</organism>
<dbReference type="InterPro" id="IPR036907">
    <property type="entry name" value="5'-Nucleotdase_C_sf"/>
</dbReference>
<comment type="caution">
    <text evidence="2">The sequence shown here is derived from an EMBL/GenBank/DDBJ whole genome shotgun (WGS) entry which is preliminary data.</text>
</comment>
<dbReference type="PROSITE" id="PS51257">
    <property type="entry name" value="PROKAR_LIPOPROTEIN"/>
    <property type="match status" value="1"/>
</dbReference>
<dbReference type="GO" id="GO:0009166">
    <property type="term" value="P:nucleotide catabolic process"/>
    <property type="evidence" value="ECO:0007669"/>
    <property type="project" value="InterPro"/>
</dbReference>
<dbReference type="PANTHER" id="PTHR11575:SF24">
    <property type="entry name" value="5'-NUCLEOTIDASE"/>
    <property type="match status" value="1"/>
</dbReference>
<dbReference type="Gene3D" id="3.90.780.10">
    <property type="entry name" value="5'-Nucleotidase, C-terminal domain"/>
    <property type="match status" value="1"/>
</dbReference>
<protein>
    <recommendedName>
        <fullName evidence="1">5'-Nucleotidase C-terminal domain-containing protein</fullName>
    </recommendedName>
</protein>
<dbReference type="EMBL" id="RDOJ01000013">
    <property type="protein sequence ID" value="RLZ08656.1"/>
    <property type="molecule type" value="Genomic_DNA"/>
</dbReference>
<dbReference type="GO" id="GO:0016787">
    <property type="term" value="F:hydrolase activity"/>
    <property type="evidence" value="ECO:0007669"/>
    <property type="project" value="InterPro"/>
</dbReference>
<dbReference type="AlphaFoldDB" id="A0A3L9M9N1"/>
<dbReference type="Proteomes" id="UP000275348">
    <property type="component" value="Unassembled WGS sequence"/>
</dbReference>
<reference evidence="2 3" key="1">
    <citation type="submission" date="2018-10" db="EMBL/GenBank/DDBJ databases">
        <authorList>
            <person name="Chen X."/>
        </authorList>
    </citation>
    <scope>NUCLEOTIDE SEQUENCE [LARGE SCALE GENOMIC DNA]</scope>
    <source>
        <strain evidence="2 3">YIM 102668</strain>
    </source>
</reference>
<sequence>MKLFKNNILAISMILLTSCSTSYHQLAPEYKATLPINSEITSDASIQSIISPYKEELKAKMDRVLAYAPIDLHKNGYSSPLCNLVADVTFETINDLYIKEGKGNIDAVLLNYGGLRRTFTAGDLTVGNIFELAPFENELFVVQLKGETIKEMVDFYFKQTVAHPVAGITATSTEDIKIGREPLDLNKTYNVVTSDYLYNGGDNMFFFSKSLSKDVLNIKQRDLLLDYFEKIDTVQVNTNKRIYK</sequence>
<proteinExistence type="predicted"/>
<dbReference type="GO" id="GO:0030288">
    <property type="term" value="C:outer membrane-bounded periplasmic space"/>
    <property type="evidence" value="ECO:0007669"/>
    <property type="project" value="TreeGrafter"/>
</dbReference>
<name>A0A3L9M9N1_9FLAO</name>
<evidence type="ECO:0000313" key="3">
    <source>
        <dbReference type="Proteomes" id="UP000275348"/>
    </source>
</evidence>
<dbReference type="RefSeq" id="WP_121935085.1">
    <property type="nucleotide sequence ID" value="NZ_RDOJ01000013.1"/>
</dbReference>
<keyword evidence="3" id="KW-1185">Reference proteome</keyword>
<accession>A0A3L9M9N1</accession>
<dbReference type="InterPro" id="IPR006179">
    <property type="entry name" value="5_nucleotidase/apyrase"/>
</dbReference>
<gene>
    <name evidence="2" type="ORF">EAH69_10110</name>
</gene>
<dbReference type="Pfam" id="PF02872">
    <property type="entry name" value="5_nucleotid_C"/>
    <property type="match status" value="1"/>
</dbReference>
<dbReference type="SUPFAM" id="SSF55816">
    <property type="entry name" value="5'-nucleotidase (syn. UDP-sugar hydrolase), C-terminal domain"/>
    <property type="match status" value="1"/>
</dbReference>
<feature type="domain" description="5'-Nucleotidase C-terminal" evidence="1">
    <location>
        <begin position="76"/>
        <end position="204"/>
    </location>
</feature>